<dbReference type="AlphaFoldDB" id="B7FG36"/>
<evidence type="ECO:0000313" key="1">
    <source>
        <dbReference type="EMBL" id="ACJ83648.1"/>
    </source>
</evidence>
<reference evidence="1" key="1">
    <citation type="submission" date="2008-12" db="EMBL/GenBank/DDBJ databases">
        <title>Medicago truncatula full length cdna cloning project.</title>
        <authorList>
            <person name="Moskal W."/>
            <person name="Chan A."/>
            <person name="Cheung F."/>
            <person name="Xiao Y."/>
            <person name="Town C.D."/>
        </authorList>
    </citation>
    <scope>NUCLEOTIDE SEQUENCE</scope>
</reference>
<sequence>LFFFFFSFFFYLLNFKYYRLRKTKFCESFVVFCT</sequence>
<feature type="non-terminal residue" evidence="1">
    <location>
        <position position="1"/>
    </location>
</feature>
<organism evidence="1">
    <name type="scientific">Medicago truncatula</name>
    <name type="common">Barrel medic</name>
    <name type="synonym">Medicago tribuloides</name>
    <dbReference type="NCBI Taxonomy" id="3880"/>
    <lineage>
        <taxon>Eukaryota</taxon>
        <taxon>Viridiplantae</taxon>
        <taxon>Streptophyta</taxon>
        <taxon>Embryophyta</taxon>
        <taxon>Tracheophyta</taxon>
        <taxon>Spermatophyta</taxon>
        <taxon>Magnoliopsida</taxon>
        <taxon>eudicotyledons</taxon>
        <taxon>Gunneridae</taxon>
        <taxon>Pentapetalae</taxon>
        <taxon>rosids</taxon>
        <taxon>fabids</taxon>
        <taxon>Fabales</taxon>
        <taxon>Fabaceae</taxon>
        <taxon>Papilionoideae</taxon>
        <taxon>50 kb inversion clade</taxon>
        <taxon>NPAAA clade</taxon>
        <taxon>Hologalegina</taxon>
        <taxon>IRL clade</taxon>
        <taxon>Trifolieae</taxon>
        <taxon>Medicago</taxon>
    </lineage>
</organism>
<name>B7FG36_MEDTR</name>
<proteinExistence type="evidence at transcript level"/>
<accession>B7FG36</accession>
<dbReference type="EMBL" id="BT050982">
    <property type="protein sequence ID" value="ACJ83648.1"/>
    <property type="molecule type" value="mRNA"/>
</dbReference>
<protein>
    <submittedName>
        <fullName evidence="1">Uncharacterized protein</fullName>
    </submittedName>
</protein>